<evidence type="ECO:0000256" key="4">
    <source>
        <dbReference type="RuleBase" id="RU004005"/>
    </source>
</evidence>
<dbReference type="PANTHER" id="PTHR13501:SF8">
    <property type="entry name" value="LARGE RIBOSOMAL SUBUNIT PROTEIN UL22M"/>
    <property type="match status" value="1"/>
</dbReference>
<gene>
    <name evidence="7" type="ORF">COT62_02000</name>
</gene>
<dbReference type="InterPro" id="IPR036394">
    <property type="entry name" value="Ribosomal_uL22_sf"/>
</dbReference>
<dbReference type="GO" id="GO:0003735">
    <property type="term" value="F:structural constituent of ribosome"/>
    <property type="evidence" value="ECO:0007669"/>
    <property type="project" value="InterPro"/>
</dbReference>
<dbReference type="AlphaFoldDB" id="A0A2H0WSW3"/>
<evidence type="ECO:0000313" key="7">
    <source>
        <dbReference type="EMBL" id="PIS15762.1"/>
    </source>
</evidence>
<accession>A0A2H0WSW3</accession>
<evidence type="ECO:0000313" key="8">
    <source>
        <dbReference type="Proteomes" id="UP000231198"/>
    </source>
</evidence>
<dbReference type="GO" id="GO:0022625">
    <property type="term" value="C:cytosolic large ribosomal subunit"/>
    <property type="evidence" value="ECO:0007669"/>
    <property type="project" value="TreeGrafter"/>
</dbReference>
<protein>
    <recommendedName>
        <fullName evidence="6">50S ribosomal protein L22</fullName>
    </recommendedName>
</protein>
<keyword evidence="5" id="KW-0694">RNA-binding</keyword>
<evidence type="ECO:0000256" key="2">
    <source>
        <dbReference type="ARBA" id="ARBA00022980"/>
    </source>
</evidence>
<dbReference type="GO" id="GO:0019843">
    <property type="term" value="F:rRNA binding"/>
    <property type="evidence" value="ECO:0007669"/>
    <property type="project" value="UniProtKB-KW"/>
</dbReference>
<dbReference type="InterPro" id="IPR001063">
    <property type="entry name" value="Ribosomal_uL22"/>
</dbReference>
<dbReference type="CDD" id="cd00336">
    <property type="entry name" value="Ribosomal_L22"/>
    <property type="match status" value="1"/>
</dbReference>
<evidence type="ECO:0000256" key="1">
    <source>
        <dbReference type="ARBA" id="ARBA00009451"/>
    </source>
</evidence>
<name>A0A2H0WSW3_9BACT</name>
<proteinExistence type="inferred from homology"/>
<dbReference type="InterPro" id="IPR047867">
    <property type="entry name" value="Ribosomal_uL22_bac/org-type"/>
</dbReference>
<organism evidence="7 8">
    <name type="scientific">Candidatus Roizmanbacteria bacterium CG09_land_8_20_14_0_10_41_9</name>
    <dbReference type="NCBI Taxonomy" id="1974850"/>
    <lineage>
        <taxon>Bacteria</taxon>
        <taxon>Candidatus Roizmaniibacteriota</taxon>
    </lineage>
</organism>
<keyword evidence="5" id="KW-0699">rRNA-binding</keyword>
<keyword evidence="3 4" id="KW-0687">Ribonucleoprotein</keyword>
<reference evidence="8" key="1">
    <citation type="submission" date="2017-09" db="EMBL/GenBank/DDBJ databases">
        <title>Depth-based differentiation of microbial function through sediment-hosted aquifers and enrichment of novel symbionts in the deep terrestrial subsurface.</title>
        <authorList>
            <person name="Probst A.J."/>
            <person name="Ladd B."/>
            <person name="Jarett J.K."/>
            <person name="Geller-Mcgrath D.E."/>
            <person name="Sieber C.M.K."/>
            <person name="Emerson J.B."/>
            <person name="Anantharaman K."/>
            <person name="Thomas B.C."/>
            <person name="Malmstrom R."/>
            <person name="Stieglmeier M."/>
            <person name="Klingl A."/>
            <person name="Woyke T."/>
            <person name="Ryan C.M."/>
            <person name="Banfield J.F."/>
        </authorList>
    </citation>
    <scope>NUCLEOTIDE SEQUENCE [LARGE SCALE GENOMIC DNA]</scope>
</reference>
<keyword evidence="2 4" id="KW-0689">Ribosomal protein</keyword>
<dbReference type="EMBL" id="PEZG01000043">
    <property type="protein sequence ID" value="PIS15762.1"/>
    <property type="molecule type" value="Genomic_DNA"/>
</dbReference>
<comment type="subunit">
    <text evidence="5">Part of the 50S ribosomal subunit.</text>
</comment>
<evidence type="ECO:0000256" key="3">
    <source>
        <dbReference type="ARBA" id="ARBA00023274"/>
    </source>
</evidence>
<comment type="function">
    <text evidence="6">This protein binds specifically to 23S rRNA; its binding is stimulated by other ribosomal proteins, e.g., L4, L17, and L20. It is important during the early stages of 50S assembly. It makes multiple contacts with different domains of the 23S rRNA in the assembled 50S subunit and ribosome.</text>
</comment>
<evidence type="ECO:0000256" key="6">
    <source>
        <dbReference type="RuleBase" id="RU004008"/>
    </source>
</evidence>
<comment type="caution">
    <text evidence="7">The sequence shown here is derived from an EMBL/GenBank/DDBJ whole genome shotgun (WGS) entry which is preliminary data.</text>
</comment>
<dbReference type="Gene3D" id="3.90.470.10">
    <property type="entry name" value="Ribosomal protein L22/L17"/>
    <property type="match status" value="1"/>
</dbReference>
<dbReference type="SUPFAM" id="SSF54843">
    <property type="entry name" value="Ribosomal protein L22"/>
    <property type="match status" value="1"/>
</dbReference>
<dbReference type="Proteomes" id="UP000231198">
    <property type="component" value="Unassembled WGS sequence"/>
</dbReference>
<dbReference type="GO" id="GO:0006412">
    <property type="term" value="P:translation"/>
    <property type="evidence" value="ECO:0007669"/>
    <property type="project" value="InterPro"/>
</dbReference>
<dbReference type="Pfam" id="PF00237">
    <property type="entry name" value="Ribosomal_L22"/>
    <property type="match status" value="1"/>
</dbReference>
<sequence>MHMESKTYLKNERISPKKVRFLVPSIKKMKPTQALDYLFYSPHHSAKILYKAIHSALSNAKQSFKVSEDLIKFKSLSIEEGQKMKRYKPGGRGTPKPIVRRFAHIRIILEAERPAVQKKSSKVSLKKT</sequence>
<dbReference type="PANTHER" id="PTHR13501">
    <property type="entry name" value="CHLOROPLAST 50S RIBOSOMAL PROTEIN L22-RELATED"/>
    <property type="match status" value="1"/>
</dbReference>
<comment type="similarity">
    <text evidence="1 4">Belongs to the universal ribosomal protein uL22 family.</text>
</comment>
<evidence type="ECO:0000256" key="5">
    <source>
        <dbReference type="RuleBase" id="RU004006"/>
    </source>
</evidence>